<organism evidence="1">
    <name type="scientific">Arundo donax</name>
    <name type="common">Giant reed</name>
    <name type="synonym">Donax arundinaceus</name>
    <dbReference type="NCBI Taxonomy" id="35708"/>
    <lineage>
        <taxon>Eukaryota</taxon>
        <taxon>Viridiplantae</taxon>
        <taxon>Streptophyta</taxon>
        <taxon>Embryophyta</taxon>
        <taxon>Tracheophyta</taxon>
        <taxon>Spermatophyta</taxon>
        <taxon>Magnoliopsida</taxon>
        <taxon>Liliopsida</taxon>
        <taxon>Poales</taxon>
        <taxon>Poaceae</taxon>
        <taxon>PACMAD clade</taxon>
        <taxon>Arundinoideae</taxon>
        <taxon>Arundineae</taxon>
        <taxon>Arundo</taxon>
    </lineage>
</organism>
<name>A0A0A8ZDF1_ARUDO</name>
<proteinExistence type="predicted"/>
<protein>
    <submittedName>
        <fullName evidence="1">Uncharacterized protein</fullName>
    </submittedName>
</protein>
<reference evidence="1" key="1">
    <citation type="submission" date="2014-09" db="EMBL/GenBank/DDBJ databases">
        <authorList>
            <person name="Magalhaes I.L.F."/>
            <person name="Oliveira U."/>
            <person name="Santos F.R."/>
            <person name="Vidigal T.H.D.A."/>
            <person name="Brescovit A.D."/>
            <person name="Santos A.J."/>
        </authorList>
    </citation>
    <scope>NUCLEOTIDE SEQUENCE</scope>
    <source>
        <tissue evidence="1">Shoot tissue taken approximately 20 cm above the soil surface</tissue>
    </source>
</reference>
<reference evidence="1" key="2">
    <citation type="journal article" date="2015" name="Data Brief">
        <title>Shoot transcriptome of the giant reed, Arundo donax.</title>
        <authorList>
            <person name="Barrero R.A."/>
            <person name="Guerrero F.D."/>
            <person name="Moolhuijzen P."/>
            <person name="Goolsby J.A."/>
            <person name="Tidwell J."/>
            <person name="Bellgard S.E."/>
            <person name="Bellgard M.I."/>
        </authorList>
    </citation>
    <scope>NUCLEOTIDE SEQUENCE</scope>
    <source>
        <tissue evidence="1">Shoot tissue taken approximately 20 cm above the soil surface</tissue>
    </source>
</reference>
<accession>A0A0A8ZDF1</accession>
<dbReference type="EMBL" id="GBRH01264993">
    <property type="protein sequence ID" value="JAD32902.1"/>
    <property type="molecule type" value="Transcribed_RNA"/>
</dbReference>
<evidence type="ECO:0000313" key="1">
    <source>
        <dbReference type="EMBL" id="JAD32902.1"/>
    </source>
</evidence>
<dbReference type="AlphaFoldDB" id="A0A0A8ZDF1"/>
<sequence length="77" mass="9101">MHLQIKHDSSARRLHTTQNNNIFFVIGGRIRLSGHIHSSIFFFCCIYLLTFQYTQIEIVKVCVEFQCLNQYCIKSVF</sequence>